<dbReference type="InterPro" id="IPR015943">
    <property type="entry name" value="WD40/YVTN_repeat-like_dom_sf"/>
</dbReference>
<sequence>MSREEKKQRVVEVVEEFLEHDSKDNHDHRSAPQKVSHEKDTEDCDCRCCLKRSRPKRELKTMPCGHQMGGRNLIVCIDGTANQFGKKNTNVIELYNLIMKGTNDDQCTWYNSGIGTYARPHWRSLKYGKQVLWHKVDLAIAWNFEKTVQGAYRWLVDNYQEGDCFSRGAFQVRALSAMIEKVGLIHKGNEMQIPFAYELYADPSSDEDWADPVGSAKPDVSTSQSTWAERLKEALGLAKKKAPESGEISMSQRFKQAFSRPNVRVHFVGAWDTVSSIGVARGKRVLPGTTDGMTHVCYFRHALALDERRVKFLPEYAWGGTTLPPPDAGVKDKSGQRSHGDRIRPQVLEVWFPGTHSDIGGGNTNNAGMDRSRPPLSDDPTFWNTLRDDGLKTHIKLLEVDVFYRAADAVKKFLDGADVLELFKQMAADKPGSQFLYDEVIETIRTWDRREPKLGMNDQYRLLSTMTDILGVNSRNLKLVEMGQVYSSLVNLWKSGSDEHRNVADAFLRRFTEGVTCVFKLQGHIESVRSVAISPDSKRIVSGSWDDTIRIWNMETGAQVGEPLLGHGGDINSVAISPDGKLIVSGSDDKTIRIWDAETGMQVGESLRGHEAHHLRLYR</sequence>
<keyword evidence="1 3" id="KW-0853">WD repeat</keyword>
<evidence type="ECO:0000313" key="7">
    <source>
        <dbReference type="Proteomes" id="UP001140091"/>
    </source>
</evidence>
<feature type="repeat" description="WD" evidence="3">
    <location>
        <begin position="521"/>
        <end position="562"/>
    </location>
</feature>
<dbReference type="Pfam" id="PF09994">
    <property type="entry name" value="T6SS_Tle1-like_cat"/>
    <property type="match status" value="1"/>
</dbReference>
<feature type="non-terminal residue" evidence="6">
    <location>
        <position position="619"/>
    </location>
</feature>
<dbReference type="InterPro" id="IPR036322">
    <property type="entry name" value="WD40_repeat_dom_sf"/>
</dbReference>
<evidence type="ECO:0000256" key="4">
    <source>
        <dbReference type="SAM" id="MobiDB-lite"/>
    </source>
</evidence>
<dbReference type="Gene3D" id="2.130.10.10">
    <property type="entry name" value="YVTN repeat-like/Quinoprotein amine dehydrogenase"/>
    <property type="match status" value="1"/>
</dbReference>
<dbReference type="InterPro" id="IPR018712">
    <property type="entry name" value="Tle1-like_cat"/>
</dbReference>
<dbReference type="PANTHER" id="PTHR33840">
    <property type="match status" value="1"/>
</dbReference>
<keyword evidence="2" id="KW-0677">Repeat</keyword>
<dbReference type="PROSITE" id="PS00678">
    <property type="entry name" value="WD_REPEATS_1"/>
    <property type="match status" value="2"/>
</dbReference>
<dbReference type="InterPro" id="IPR019775">
    <property type="entry name" value="WD40_repeat_CS"/>
</dbReference>
<evidence type="ECO:0000256" key="3">
    <source>
        <dbReference type="PROSITE-ProRule" id="PRU00221"/>
    </source>
</evidence>
<dbReference type="SUPFAM" id="SSF50978">
    <property type="entry name" value="WD40 repeat-like"/>
    <property type="match status" value="1"/>
</dbReference>
<accession>A0A9W8JKJ4</accession>
<protein>
    <recommendedName>
        <fullName evidence="5">T6SS Phospholipase effector Tle1-like catalytic domain-containing protein</fullName>
    </recommendedName>
</protein>
<dbReference type="PANTHER" id="PTHR33840:SF2">
    <property type="entry name" value="TLE1 PHOSPHOLIPASE DOMAIN-CONTAINING PROTEIN"/>
    <property type="match status" value="1"/>
</dbReference>
<dbReference type="OrthoDB" id="3267146at2759"/>
<reference evidence="6" key="1">
    <citation type="submission" date="2022-06" db="EMBL/GenBank/DDBJ databases">
        <title>Genome Sequence of Candolleomyces eurysporus.</title>
        <authorList>
            <person name="Buettner E."/>
        </authorList>
    </citation>
    <scope>NUCLEOTIDE SEQUENCE</scope>
    <source>
        <strain evidence="6">VTCC 930004</strain>
    </source>
</reference>
<evidence type="ECO:0000259" key="5">
    <source>
        <dbReference type="Pfam" id="PF09994"/>
    </source>
</evidence>
<feature type="repeat" description="WD" evidence="3">
    <location>
        <begin position="564"/>
        <end position="605"/>
    </location>
</feature>
<dbReference type="SMART" id="SM00320">
    <property type="entry name" value="WD40"/>
    <property type="match status" value="2"/>
</dbReference>
<dbReference type="AlphaFoldDB" id="A0A9W8JKJ4"/>
<evidence type="ECO:0000256" key="1">
    <source>
        <dbReference type="ARBA" id="ARBA00022574"/>
    </source>
</evidence>
<gene>
    <name evidence="6" type="ORF">H1R20_g982</name>
</gene>
<dbReference type="Proteomes" id="UP001140091">
    <property type="component" value="Unassembled WGS sequence"/>
</dbReference>
<dbReference type="PROSITE" id="PS50294">
    <property type="entry name" value="WD_REPEATS_REGION"/>
    <property type="match status" value="2"/>
</dbReference>
<feature type="region of interest" description="Disordered" evidence="4">
    <location>
        <begin position="16"/>
        <end position="38"/>
    </location>
</feature>
<dbReference type="EMBL" id="JANBPK010000171">
    <property type="protein sequence ID" value="KAJ2936117.1"/>
    <property type="molecule type" value="Genomic_DNA"/>
</dbReference>
<evidence type="ECO:0000256" key="2">
    <source>
        <dbReference type="ARBA" id="ARBA00022737"/>
    </source>
</evidence>
<evidence type="ECO:0000313" key="6">
    <source>
        <dbReference type="EMBL" id="KAJ2936117.1"/>
    </source>
</evidence>
<proteinExistence type="predicted"/>
<name>A0A9W8JKJ4_9AGAR</name>
<dbReference type="Pfam" id="PF00400">
    <property type="entry name" value="WD40"/>
    <property type="match status" value="2"/>
</dbReference>
<dbReference type="PROSITE" id="PS50082">
    <property type="entry name" value="WD_REPEATS_2"/>
    <property type="match status" value="2"/>
</dbReference>
<organism evidence="6 7">
    <name type="scientific">Candolleomyces eurysporus</name>
    <dbReference type="NCBI Taxonomy" id="2828524"/>
    <lineage>
        <taxon>Eukaryota</taxon>
        <taxon>Fungi</taxon>
        <taxon>Dikarya</taxon>
        <taxon>Basidiomycota</taxon>
        <taxon>Agaricomycotina</taxon>
        <taxon>Agaricomycetes</taxon>
        <taxon>Agaricomycetidae</taxon>
        <taxon>Agaricales</taxon>
        <taxon>Agaricineae</taxon>
        <taxon>Psathyrellaceae</taxon>
        <taxon>Candolleomyces</taxon>
    </lineage>
</organism>
<comment type="caution">
    <text evidence="6">The sequence shown here is derived from an EMBL/GenBank/DDBJ whole genome shotgun (WGS) entry which is preliminary data.</text>
</comment>
<feature type="domain" description="T6SS Phospholipase effector Tle1-like catalytic" evidence="5">
    <location>
        <begin position="71"/>
        <end position="371"/>
    </location>
</feature>
<dbReference type="InterPro" id="IPR001680">
    <property type="entry name" value="WD40_rpt"/>
</dbReference>
<keyword evidence="7" id="KW-1185">Reference proteome</keyword>